<dbReference type="InterPro" id="IPR001650">
    <property type="entry name" value="Helicase_C-like"/>
</dbReference>
<dbReference type="CDD" id="cd18791">
    <property type="entry name" value="SF2_C_RHA"/>
    <property type="match status" value="1"/>
</dbReference>
<keyword evidence="14" id="KW-0694">RNA-binding</keyword>
<evidence type="ECO:0000313" key="23">
    <source>
        <dbReference type="Proteomes" id="UP000816034"/>
    </source>
</evidence>
<keyword evidence="4" id="KW-0677">Repeat</keyword>
<evidence type="ECO:0000259" key="20">
    <source>
        <dbReference type="PROSITE" id="PS51194"/>
    </source>
</evidence>
<name>A0AA88KCH7_NAELO</name>
<dbReference type="GO" id="GO:0016787">
    <property type="term" value="F:hydrolase activity"/>
    <property type="evidence" value="ECO:0007669"/>
    <property type="project" value="UniProtKB-KW"/>
</dbReference>
<dbReference type="SMART" id="SM00487">
    <property type="entry name" value="DEXDc"/>
    <property type="match status" value="1"/>
</dbReference>
<keyword evidence="11" id="KW-0067">ATP-binding</keyword>
<dbReference type="InterPro" id="IPR011709">
    <property type="entry name" value="DEAD-box_helicase_OB_fold"/>
</dbReference>
<evidence type="ECO:0000259" key="21">
    <source>
        <dbReference type="PROSITE" id="PS51873"/>
    </source>
</evidence>
<organism evidence="22 23">
    <name type="scientific">Naegleria lovaniensis</name>
    <name type="common">Amoeba</name>
    <dbReference type="NCBI Taxonomy" id="51637"/>
    <lineage>
        <taxon>Eukaryota</taxon>
        <taxon>Discoba</taxon>
        <taxon>Heterolobosea</taxon>
        <taxon>Tetramitia</taxon>
        <taxon>Eutetramitia</taxon>
        <taxon>Vahlkampfiidae</taxon>
        <taxon>Naegleria</taxon>
    </lineage>
</organism>
<dbReference type="CDD" id="cd20335">
    <property type="entry name" value="BRcat_RBR"/>
    <property type="match status" value="1"/>
</dbReference>
<dbReference type="CDD" id="cd17917">
    <property type="entry name" value="DEXHc_RHA-like"/>
    <property type="match status" value="1"/>
</dbReference>
<dbReference type="PROSITE" id="PS51873">
    <property type="entry name" value="TRIAD"/>
    <property type="match status" value="1"/>
</dbReference>
<dbReference type="Gene3D" id="1.20.120.1080">
    <property type="match status" value="1"/>
</dbReference>
<comment type="caution">
    <text evidence="22">The sequence shown here is derived from an EMBL/GenBank/DDBJ whole genome shotgun (WGS) entry which is preliminary data.</text>
</comment>
<evidence type="ECO:0000259" key="19">
    <source>
        <dbReference type="PROSITE" id="PS51192"/>
    </source>
</evidence>
<feature type="domain" description="RING-type" evidence="21">
    <location>
        <begin position="1584"/>
        <end position="1779"/>
    </location>
</feature>
<dbReference type="PANTHER" id="PTHR18934:SF91">
    <property type="entry name" value="PRE-MRNA-SPLICING FACTOR ATP-DEPENDENT RNA HELICASE PRP16"/>
    <property type="match status" value="1"/>
</dbReference>
<dbReference type="PROSITE" id="PS00690">
    <property type="entry name" value="DEAH_ATP_HELICASE"/>
    <property type="match status" value="1"/>
</dbReference>
<proteinExistence type="inferred from homology"/>
<dbReference type="Gene3D" id="1.20.120.1750">
    <property type="match status" value="1"/>
</dbReference>
<dbReference type="PROSITE" id="PS51192">
    <property type="entry name" value="HELICASE_ATP_BIND_1"/>
    <property type="match status" value="1"/>
</dbReference>
<dbReference type="InterPro" id="IPR012677">
    <property type="entry name" value="Nucleotide-bd_a/b_plait_sf"/>
</dbReference>
<keyword evidence="3" id="KW-0479">Metal-binding</keyword>
<dbReference type="GO" id="GO:0003723">
    <property type="term" value="F:RNA binding"/>
    <property type="evidence" value="ECO:0007669"/>
    <property type="project" value="UniProtKB-UniRule"/>
</dbReference>
<dbReference type="SUPFAM" id="SSF52540">
    <property type="entry name" value="P-loop containing nucleoside triphosphate hydrolases"/>
    <property type="match status" value="1"/>
</dbReference>
<keyword evidence="10" id="KW-0862">Zinc</keyword>
<evidence type="ECO:0000313" key="22">
    <source>
        <dbReference type="EMBL" id="KAG2373293.1"/>
    </source>
</evidence>
<evidence type="ECO:0000256" key="8">
    <source>
        <dbReference type="ARBA" id="ARBA00022801"/>
    </source>
</evidence>
<evidence type="ECO:0000256" key="12">
    <source>
        <dbReference type="ARBA" id="ARBA00044508"/>
    </source>
</evidence>
<dbReference type="PROSITE" id="PS50089">
    <property type="entry name" value="ZF_RING_2"/>
    <property type="match status" value="1"/>
</dbReference>
<feature type="domain" description="Helicase ATP-binding" evidence="19">
    <location>
        <begin position="379"/>
        <end position="545"/>
    </location>
</feature>
<evidence type="ECO:0000259" key="17">
    <source>
        <dbReference type="PROSITE" id="PS50089"/>
    </source>
</evidence>
<dbReference type="GO" id="GO:0005524">
    <property type="term" value="F:ATP binding"/>
    <property type="evidence" value="ECO:0007669"/>
    <property type="project" value="UniProtKB-KW"/>
</dbReference>
<dbReference type="Gene3D" id="3.40.50.300">
    <property type="entry name" value="P-loop containing nucleotide triphosphate hydrolases"/>
    <property type="match status" value="2"/>
</dbReference>
<dbReference type="Pfam" id="PF21010">
    <property type="entry name" value="HA2_C"/>
    <property type="match status" value="1"/>
</dbReference>
<evidence type="ECO:0000256" key="10">
    <source>
        <dbReference type="ARBA" id="ARBA00022833"/>
    </source>
</evidence>
<dbReference type="GO" id="GO:0008270">
    <property type="term" value="F:zinc ion binding"/>
    <property type="evidence" value="ECO:0007669"/>
    <property type="project" value="UniProtKB-KW"/>
</dbReference>
<feature type="region of interest" description="Disordered" evidence="16">
    <location>
        <begin position="197"/>
        <end position="218"/>
    </location>
</feature>
<dbReference type="PROSITE" id="PS51194">
    <property type="entry name" value="HELICASE_CTER"/>
    <property type="match status" value="1"/>
</dbReference>
<dbReference type="InterPro" id="IPR047548">
    <property type="entry name" value="Rcat_RBR_RNF14"/>
</dbReference>
<keyword evidence="8" id="KW-0378">Hydrolase</keyword>
<feature type="coiled-coil region" evidence="15">
    <location>
        <begin position="1558"/>
        <end position="1585"/>
    </location>
</feature>
<dbReference type="InterPro" id="IPR002464">
    <property type="entry name" value="DNA/RNA_helicase_DEAH_CS"/>
</dbReference>
<dbReference type="SUPFAM" id="SSF57850">
    <property type="entry name" value="RING/U-box"/>
    <property type="match status" value="1"/>
</dbReference>
<evidence type="ECO:0000259" key="18">
    <source>
        <dbReference type="PROSITE" id="PS50102"/>
    </source>
</evidence>
<evidence type="ECO:0000256" key="14">
    <source>
        <dbReference type="PROSITE-ProRule" id="PRU00176"/>
    </source>
</evidence>
<dbReference type="PANTHER" id="PTHR18934">
    <property type="entry name" value="ATP-DEPENDENT RNA HELICASE"/>
    <property type="match status" value="1"/>
</dbReference>
<dbReference type="SUPFAM" id="SSF54928">
    <property type="entry name" value="RNA-binding domain, RBD"/>
    <property type="match status" value="2"/>
</dbReference>
<keyword evidence="7" id="KW-0833">Ubl conjugation pathway</keyword>
<dbReference type="Pfam" id="PF22191">
    <property type="entry name" value="IBR_1"/>
    <property type="match status" value="1"/>
</dbReference>
<dbReference type="InterPro" id="IPR044066">
    <property type="entry name" value="TRIAD_supradom"/>
</dbReference>
<dbReference type="SMART" id="SM00647">
    <property type="entry name" value="IBR"/>
    <property type="match status" value="2"/>
</dbReference>
<keyword evidence="6 13" id="KW-0863">Zinc-finger</keyword>
<dbReference type="InterPro" id="IPR014001">
    <property type="entry name" value="Helicase_ATP-bd"/>
</dbReference>
<protein>
    <submittedName>
        <fullName evidence="22">Uncharacterized protein</fullName>
    </submittedName>
</protein>
<dbReference type="InterPro" id="IPR002867">
    <property type="entry name" value="IBR_dom"/>
</dbReference>
<dbReference type="CDD" id="cd20354">
    <property type="entry name" value="Rcat_RBR_RNF14"/>
    <property type="match status" value="1"/>
</dbReference>
<keyword evidence="2" id="KW-0808">Transferase</keyword>
<comment type="similarity">
    <text evidence="12">Belongs to the RBR family. RNF14 subfamily.</text>
</comment>
<dbReference type="InterPro" id="IPR027417">
    <property type="entry name" value="P-loop_NTPase"/>
</dbReference>
<dbReference type="Gene3D" id="3.30.70.330">
    <property type="match status" value="2"/>
</dbReference>
<evidence type="ECO:0000256" key="13">
    <source>
        <dbReference type="PROSITE-ProRule" id="PRU00175"/>
    </source>
</evidence>
<feature type="domain" description="RRM" evidence="18">
    <location>
        <begin position="1264"/>
        <end position="1378"/>
    </location>
</feature>
<dbReference type="Pfam" id="PF00270">
    <property type="entry name" value="DEAD"/>
    <property type="match status" value="1"/>
</dbReference>
<dbReference type="CDD" id="cd00590">
    <property type="entry name" value="RRM_SF"/>
    <property type="match status" value="2"/>
</dbReference>
<keyword evidence="23" id="KW-1185">Reference proteome</keyword>
<dbReference type="GO" id="GO:0016740">
    <property type="term" value="F:transferase activity"/>
    <property type="evidence" value="ECO:0007669"/>
    <property type="project" value="UniProtKB-KW"/>
</dbReference>
<evidence type="ECO:0000256" key="7">
    <source>
        <dbReference type="ARBA" id="ARBA00022786"/>
    </source>
</evidence>
<gene>
    <name evidence="22" type="ORF">C9374_012282</name>
</gene>
<feature type="region of interest" description="Disordered" evidence="16">
    <location>
        <begin position="85"/>
        <end position="116"/>
    </location>
</feature>
<sequence length="1781" mass="203445">MLSKPHHTNQKSKLPQLIPELCEREYCKFAGCLKQHYRGSRHACLNGGNCFNLSCTFDHCTESNPHFWSVAQRQAISKQQLSLIPPLVDRPSGSSQPEERSKVSSSGMKPSPSAETLEKLPKLISTPCKKGDDCRDTECIYFHKHRPKCLHAEKCWKNTCTFDHSSFTNPSTLNSRQQKLLKWKMHLFKQNSLFAGGDCGSSSDEEEDDNRSTSSVGSTAHFDVDTEFSEKSDSISEVFDLDDRDPLLDFSQLQETFILDTLQKQAPSLSKKQLEEYANKVQLSISEHFMERQEGIMKKMLENTRTLGFGEEYMAIRKALMEEKNLLHKQKKSFDCRMRELEEKRAYCSNYSLLYQAYEREFKRAKALLPFYGFRDEILQAIADNDIVLIQGQTGSGKSTQIPQFLLESGYFGRKIACTQPRRVATTTLADRISDEMNCNGTPLIAAKGARNYQHGGKTKLILLTDRSLLNEFCKDRNLKKYGCIMIDEAHERTVFTDILLAELKALVKRRRESGAPLKLIISSATMDEDLFSSYFEKCPVIKVPGQMYPVKVHWEKSQSNYVNQAVNKVLYILLNHRQVKSDALKGSILVFLTNPEEIEQACKKLKHALKAKHNDYEILPLHGKLSPEAQQQVLRESTKVKIIFASNIAETSVTIKGLTTVIDTGRVKERSFDQNRNISLLKVNFISQSSSLQRKGRAGRTQQGECFNLYDYSEFLQFNISQPADIFKTHLGTVILQILTCHSKFHSNDLIHYDLIEKPSPSALNSQLNKLLALGFVKAESGNFISITEDGKYASQLFMDPYASRMIIEGVKSGISKEIIGVASMMSVSGMIFLKGTDTKSKENVLTSKVSLSKSEGDLYSLYSLYKQFSTLKPVKVQKEWCSQNSLNWVAFKIAESTFKELSRNVKSCNITSLPPNVSLNDDQKKQFILKCIISGFNANIAYYDGTRKDRSLIYKLIELNQEACLHPSSVVFSEDKPPEFILFYELVRTEKLYVKNVTPVDIDTICQYNKTLDKTKIVRQVKKFVEKQIPKACIDVLQSREGEMLEDLERATGCVIEIDETTNCLKYEVSQEQEAASMKIVNEIVKKACHKVEKHLFEFVPSKQNTVRVVIGSGLEVFHVLTKHQYIRLNFRTTTIADSSLRQQFERFGEIWDFEIYPNRTSQQKIEGYVIYTKWEHAEAAFEQLKDLNNDLQLFPTSTCGAASLIDEVPSLIATWYLSHSKGTARIQFPNSFLLREAKKALKVPGALPMLARIEKNETKQNEIELSNLGREMDEEKLRQLFGRYGIYPSKVDVSRDEIDPNSYTEQTQVQTVLVQSLFTQYGNLDFVDIFPPKPAKKNCKVLVKYNSQTSASEALQQLNGSPFGCGKLSISYNVHEKIYLPLAVFEIFKNDIYNSIHIVQTQFHCKAVFKRMKHDKKKNSSEFGNTGFVQVFANNDMKQFEKAKAFLRTSLQCTTLSLSFVQFKDFEKKKEKFKNELKDKVYLSADARTKQVKIYGKEQDREQVKQDIMQAIKNDSKRYISVKSLKKVVPMLSQLKKDFKGDIYMDDIRSKKLIIISTDTEYEKLKQRIQQIENDGNETSCEHECSICCSEIEQGQTLVCGHPFCVTCFAIQLDGFDIESKSIICNECNCKVPVLEILSTYKNNVHLFKEKCEILLNKYLLMNKLKWQYCDVCNQLCRMITPSSYECLNCDMVYCVKCKKRSHEGVSCDHEENLFQQYLASFTKKCPKCTSPIEKNGGCNHMTCSSCNNHFCWLCGYSATSASPIYMHQSSCPGDKTF</sequence>
<evidence type="ECO:0000256" key="9">
    <source>
        <dbReference type="ARBA" id="ARBA00022806"/>
    </source>
</evidence>
<feature type="domain" description="RING-type" evidence="17">
    <location>
        <begin position="1588"/>
        <end position="1632"/>
    </location>
</feature>
<dbReference type="InterPro" id="IPR000504">
    <property type="entry name" value="RRM_dom"/>
</dbReference>
<feature type="domain" description="Helicase C-terminal" evidence="20">
    <location>
        <begin position="566"/>
        <end position="743"/>
    </location>
</feature>
<dbReference type="PROSITE" id="PS50102">
    <property type="entry name" value="RRM"/>
    <property type="match status" value="1"/>
</dbReference>
<dbReference type="InterPro" id="IPR001841">
    <property type="entry name" value="Znf_RING"/>
</dbReference>
<dbReference type="SMART" id="SM00490">
    <property type="entry name" value="HELICc"/>
    <property type="match status" value="1"/>
</dbReference>
<dbReference type="RefSeq" id="XP_044542467.1">
    <property type="nucleotide sequence ID" value="XM_044688031.1"/>
</dbReference>
<evidence type="ECO:0000256" key="6">
    <source>
        <dbReference type="ARBA" id="ARBA00022771"/>
    </source>
</evidence>
<dbReference type="InterPro" id="IPR035979">
    <property type="entry name" value="RBD_domain_sf"/>
</dbReference>
<keyword evidence="5" id="KW-0547">Nucleotide-binding</keyword>
<evidence type="ECO:0000256" key="3">
    <source>
        <dbReference type="ARBA" id="ARBA00022723"/>
    </source>
</evidence>
<keyword evidence="15" id="KW-0175">Coiled coil</keyword>
<evidence type="ECO:0000256" key="4">
    <source>
        <dbReference type="ARBA" id="ARBA00022737"/>
    </source>
</evidence>
<evidence type="ECO:0000256" key="2">
    <source>
        <dbReference type="ARBA" id="ARBA00022679"/>
    </source>
</evidence>
<dbReference type="Pfam" id="PF07717">
    <property type="entry name" value="OB_NTP_bind"/>
    <property type="match status" value="1"/>
</dbReference>
<reference evidence="22 23" key="1">
    <citation type="journal article" date="2018" name="BMC Genomics">
        <title>The genome of Naegleria lovaniensis, the basis for a comparative approach to unravel pathogenicity factors of the human pathogenic amoeba N. fowleri.</title>
        <authorList>
            <person name="Liechti N."/>
            <person name="Schurch N."/>
            <person name="Bruggmann R."/>
            <person name="Wittwer M."/>
        </authorList>
    </citation>
    <scope>NUCLEOTIDE SEQUENCE [LARGE SCALE GENOMIC DNA]</scope>
    <source>
        <strain evidence="22 23">ATCC 30569</strain>
    </source>
</reference>
<dbReference type="EMBL" id="PYSW02000057">
    <property type="protein sequence ID" value="KAG2373293.1"/>
    <property type="molecule type" value="Genomic_DNA"/>
</dbReference>
<evidence type="ECO:0000256" key="1">
    <source>
        <dbReference type="ARBA" id="ARBA00004906"/>
    </source>
</evidence>
<accession>A0AA88KCH7</accession>
<evidence type="ECO:0000256" key="11">
    <source>
        <dbReference type="ARBA" id="ARBA00022840"/>
    </source>
</evidence>
<dbReference type="Pfam" id="PF00271">
    <property type="entry name" value="Helicase_C"/>
    <property type="match status" value="1"/>
</dbReference>
<evidence type="ECO:0000256" key="5">
    <source>
        <dbReference type="ARBA" id="ARBA00022741"/>
    </source>
</evidence>
<keyword evidence="9" id="KW-0347">Helicase</keyword>
<evidence type="ECO:0000256" key="15">
    <source>
        <dbReference type="SAM" id="Coils"/>
    </source>
</evidence>
<dbReference type="InterPro" id="IPR011545">
    <property type="entry name" value="DEAD/DEAH_box_helicase_dom"/>
</dbReference>
<dbReference type="Proteomes" id="UP000816034">
    <property type="component" value="Unassembled WGS sequence"/>
</dbReference>
<dbReference type="Pfam" id="PF00076">
    <property type="entry name" value="RRM_1"/>
    <property type="match status" value="1"/>
</dbReference>
<dbReference type="GeneID" id="68104736"/>
<dbReference type="GO" id="GO:0034458">
    <property type="term" value="F:3'-5' RNA helicase activity"/>
    <property type="evidence" value="ECO:0007669"/>
    <property type="project" value="TreeGrafter"/>
</dbReference>
<comment type="pathway">
    <text evidence="1">Protein modification; protein ubiquitination.</text>
</comment>
<evidence type="ECO:0000256" key="16">
    <source>
        <dbReference type="SAM" id="MobiDB-lite"/>
    </source>
</evidence>